<accession>A0ABM9IFH9</accession>
<sequence>MPALPADSRDPPLAQRWILLCTHLSDALIAFWQPPHRLSSYEK</sequence>
<proteinExistence type="predicted"/>
<dbReference type="Proteomes" id="UP001161497">
    <property type="component" value="Chromosome"/>
</dbReference>
<dbReference type="EMBL" id="OX458932">
    <property type="protein sequence ID" value="CAI9086486.1"/>
    <property type="molecule type" value="Genomic_DNA"/>
</dbReference>
<name>A0ABM9IFH9_9BACT</name>
<organism evidence="1 2">
    <name type="scientific">Candidatus Methylacidiphilum fumarolicum</name>
    <dbReference type="NCBI Taxonomy" id="591154"/>
    <lineage>
        <taxon>Bacteria</taxon>
        <taxon>Pseudomonadati</taxon>
        <taxon>Verrucomicrobiota</taxon>
        <taxon>Methylacidiphilae</taxon>
        <taxon>Methylacidiphilales</taxon>
        <taxon>Methylacidiphilaceae</taxon>
        <taxon>Methylacidiphilum (ex Ratnadevi et al. 2023)</taxon>
    </lineage>
</organism>
<reference evidence="1" key="1">
    <citation type="submission" date="2023-03" db="EMBL/GenBank/DDBJ databases">
        <authorList>
            <person name="Cremers G."/>
            <person name="Picone N."/>
        </authorList>
    </citation>
    <scope>NUCLEOTIDE SEQUENCE</scope>
    <source>
        <strain evidence="1">Sample_alias</strain>
    </source>
</reference>
<evidence type="ECO:0000313" key="1">
    <source>
        <dbReference type="EMBL" id="CAI9086486.1"/>
    </source>
</evidence>
<keyword evidence="2" id="KW-1185">Reference proteome</keyword>
<protein>
    <submittedName>
        <fullName evidence="1">Uncharacterized protein</fullName>
    </submittedName>
</protein>
<gene>
    <name evidence="1" type="ORF">MFUM_2174</name>
</gene>
<evidence type="ECO:0000313" key="2">
    <source>
        <dbReference type="Proteomes" id="UP001161497"/>
    </source>
</evidence>